<dbReference type="Pfam" id="PF12780">
    <property type="entry name" value="AAA_8"/>
    <property type="match status" value="1"/>
</dbReference>
<dbReference type="InterPro" id="IPR026983">
    <property type="entry name" value="DHC"/>
</dbReference>
<dbReference type="Gene3D" id="1.20.920.30">
    <property type="match status" value="1"/>
</dbReference>
<evidence type="ECO:0000256" key="1">
    <source>
        <dbReference type="ARBA" id="ARBA00004230"/>
    </source>
</evidence>
<keyword evidence="8" id="KW-0067">ATP-binding</keyword>
<dbReference type="GO" id="GO:0051959">
    <property type="term" value="F:dynein light intermediate chain binding"/>
    <property type="evidence" value="ECO:0007669"/>
    <property type="project" value="InterPro"/>
</dbReference>
<evidence type="ECO:0000313" key="26">
    <source>
        <dbReference type="EMBL" id="KAK9833525.1"/>
    </source>
</evidence>
<dbReference type="Gene3D" id="1.20.58.1120">
    <property type="match status" value="1"/>
</dbReference>
<evidence type="ECO:0000259" key="18">
    <source>
        <dbReference type="Pfam" id="PF08393"/>
    </source>
</evidence>
<dbReference type="Gene3D" id="1.10.8.1220">
    <property type="match status" value="1"/>
</dbReference>
<evidence type="ECO:0000256" key="5">
    <source>
        <dbReference type="ARBA" id="ARBA00022701"/>
    </source>
</evidence>
<dbReference type="GO" id="GO:0005929">
    <property type="term" value="C:cilium"/>
    <property type="evidence" value="ECO:0007669"/>
    <property type="project" value="UniProtKB-ARBA"/>
</dbReference>
<keyword evidence="11 16" id="KW-0175">Coiled coil</keyword>
<gene>
    <name evidence="26" type="ORF">WJX81_001293</name>
</gene>
<comment type="caution">
    <text evidence="26">The sequence shown here is derived from an EMBL/GenBank/DDBJ whole genome shotgun (WGS) entry which is preliminary data.</text>
</comment>
<dbReference type="SUPFAM" id="SSF52540">
    <property type="entry name" value="P-loop containing nucleoside triphosphate hydrolases"/>
    <property type="match status" value="4"/>
</dbReference>
<protein>
    <recommendedName>
        <fullName evidence="28">Dynein heavy chain</fullName>
    </recommendedName>
</protein>
<name>A0AAW1RJ83_9CHLO</name>
<dbReference type="InterPro" id="IPR027417">
    <property type="entry name" value="P-loop_NTPase"/>
</dbReference>
<keyword evidence="14" id="KW-0206">Cytoskeleton</keyword>
<dbReference type="Pfam" id="PF18198">
    <property type="entry name" value="AAA_lid_11"/>
    <property type="match status" value="1"/>
</dbReference>
<dbReference type="FunFam" id="3.10.490.20:FF:000005">
    <property type="entry name" value="Dynein axonemal heavy chain 6"/>
    <property type="match status" value="1"/>
</dbReference>
<feature type="domain" description="Dynein heavy chain AAA lid" evidence="24">
    <location>
        <begin position="3140"/>
        <end position="3278"/>
    </location>
</feature>
<dbReference type="GO" id="GO:0008569">
    <property type="term" value="F:minus-end-directed microtubule motor activity"/>
    <property type="evidence" value="ECO:0007669"/>
    <property type="project" value="InterPro"/>
</dbReference>
<dbReference type="InterPro" id="IPR041658">
    <property type="entry name" value="AAA_lid_11"/>
</dbReference>
<dbReference type="GO" id="GO:0030286">
    <property type="term" value="C:dynein complex"/>
    <property type="evidence" value="ECO:0007669"/>
    <property type="project" value="UniProtKB-KW"/>
</dbReference>
<evidence type="ECO:0000256" key="4">
    <source>
        <dbReference type="ARBA" id="ARBA00022490"/>
    </source>
</evidence>
<evidence type="ECO:0000256" key="16">
    <source>
        <dbReference type="SAM" id="Coils"/>
    </source>
</evidence>
<keyword evidence="4" id="KW-0963">Cytoplasm</keyword>
<evidence type="ECO:0000256" key="9">
    <source>
        <dbReference type="ARBA" id="ARBA00022846"/>
    </source>
</evidence>
<keyword evidence="9" id="KW-0282">Flagellum</keyword>
<dbReference type="FunFam" id="3.40.50.300:FF:000063">
    <property type="entry name" value="dynein heavy chain 6, axonemal"/>
    <property type="match status" value="1"/>
</dbReference>
<dbReference type="Pfam" id="PF18199">
    <property type="entry name" value="Dynein_C"/>
    <property type="match status" value="1"/>
</dbReference>
<dbReference type="FunFam" id="3.40.50.300:FF:000153">
    <property type="entry name" value="Dynein axonemal heavy chain 1"/>
    <property type="match status" value="1"/>
</dbReference>
<evidence type="ECO:0000256" key="7">
    <source>
        <dbReference type="ARBA" id="ARBA00022794"/>
    </source>
</evidence>
<feature type="coiled-coil region" evidence="16">
    <location>
        <begin position="2396"/>
        <end position="2444"/>
    </location>
</feature>
<feature type="domain" description="Dynein heavy chain C-terminal" evidence="25">
    <location>
        <begin position="3351"/>
        <end position="3578"/>
    </location>
</feature>
<dbReference type="InterPro" id="IPR042219">
    <property type="entry name" value="AAA_lid_11_sf"/>
</dbReference>
<keyword evidence="6" id="KW-0547">Nucleotide-binding</keyword>
<keyword evidence="7" id="KW-0970">Cilium biogenesis/degradation</keyword>
<evidence type="ECO:0000259" key="25">
    <source>
        <dbReference type="Pfam" id="PF18199"/>
    </source>
</evidence>
<feature type="domain" description="Dynein heavy chain ATP-binding dynein motor region" evidence="22">
    <location>
        <begin position="2527"/>
        <end position="2748"/>
    </location>
</feature>
<dbReference type="InterPro" id="IPR035699">
    <property type="entry name" value="AAA_6"/>
</dbReference>
<evidence type="ECO:0000259" key="21">
    <source>
        <dbReference type="Pfam" id="PF12780"/>
    </source>
</evidence>
<keyword evidence="12" id="KW-0969">Cilium</keyword>
<dbReference type="FunFam" id="1.20.920.20:FF:000001">
    <property type="entry name" value="dynein heavy chain 2, axonemal"/>
    <property type="match status" value="1"/>
</dbReference>
<keyword evidence="27" id="KW-1185">Reference proteome</keyword>
<dbReference type="Gene3D" id="3.10.490.20">
    <property type="match status" value="1"/>
</dbReference>
<dbReference type="Gene3D" id="1.20.1270.280">
    <property type="match status" value="1"/>
</dbReference>
<dbReference type="InterPro" id="IPR041228">
    <property type="entry name" value="Dynein_C"/>
</dbReference>
<feature type="domain" description="Dynein heavy chain hydrolytic ATP-binding dynein motor region" evidence="19">
    <location>
        <begin position="1037"/>
        <end position="1167"/>
    </location>
</feature>
<dbReference type="FunFam" id="3.40.50.300:FF:001145">
    <property type="entry name" value="Putative dynein heavy chain"/>
    <property type="match status" value="1"/>
</dbReference>
<comment type="subcellular location">
    <subcellularLocation>
        <location evidence="1">Cell projection</location>
        <location evidence="1">Cilium</location>
        <location evidence="1">Flagellum</location>
    </subcellularLocation>
    <subcellularLocation>
        <location evidence="2">Cytoplasm</location>
        <location evidence="2">Cytoskeleton</location>
        <location evidence="2">Cilium axoneme</location>
    </subcellularLocation>
</comment>
<dbReference type="Proteomes" id="UP001445335">
    <property type="component" value="Unassembled WGS sequence"/>
</dbReference>
<dbReference type="FunFam" id="1.20.140.100:FF:000004">
    <property type="entry name" value="Dynein axonemal heavy chain 6"/>
    <property type="match status" value="1"/>
</dbReference>
<dbReference type="InterPro" id="IPR042222">
    <property type="entry name" value="Dynein_2_N"/>
</dbReference>
<dbReference type="InterPro" id="IPR004273">
    <property type="entry name" value="Dynein_heavy_D6_P-loop"/>
</dbReference>
<evidence type="ECO:0000256" key="2">
    <source>
        <dbReference type="ARBA" id="ARBA00004430"/>
    </source>
</evidence>
<dbReference type="InterPro" id="IPR041589">
    <property type="entry name" value="DNAH3_AAA_lid_1"/>
</dbReference>
<dbReference type="Gene3D" id="3.40.50.300">
    <property type="entry name" value="P-loop containing nucleotide triphosphate hydrolases"/>
    <property type="match status" value="5"/>
</dbReference>
<organism evidence="26 27">
    <name type="scientific">Elliptochloris bilobata</name>
    <dbReference type="NCBI Taxonomy" id="381761"/>
    <lineage>
        <taxon>Eukaryota</taxon>
        <taxon>Viridiplantae</taxon>
        <taxon>Chlorophyta</taxon>
        <taxon>core chlorophytes</taxon>
        <taxon>Trebouxiophyceae</taxon>
        <taxon>Trebouxiophyceae incertae sedis</taxon>
        <taxon>Elliptochloris clade</taxon>
        <taxon>Elliptochloris</taxon>
    </lineage>
</organism>
<evidence type="ECO:0000259" key="23">
    <source>
        <dbReference type="Pfam" id="PF17857"/>
    </source>
</evidence>
<evidence type="ECO:0000259" key="20">
    <source>
        <dbReference type="Pfam" id="PF12777"/>
    </source>
</evidence>
<dbReference type="Pfam" id="PF12781">
    <property type="entry name" value="AAA_9"/>
    <property type="match status" value="1"/>
</dbReference>
<comment type="similarity">
    <text evidence="3">Belongs to the dynein heavy chain family.</text>
</comment>
<dbReference type="PANTHER" id="PTHR45703">
    <property type="entry name" value="DYNEIN HEAVY CHAIN"/>
    <property type="match status" value="1"/>
</dbReference>
<evidence type="ECO:0000259" key="24">
    <source>
        <dbReference type="Pfam" id="PF18198"/>
    </source>
</evidence>
<keyword evidence="5" id="KW-0493">Microtubule</keyword>
<evidence type="ECO:0000259" key="19">
    <source>
        <dbReference type="Pfam" id="PF12774"/>
    </source>
</evidence>
<proteinExistence type="inferred from homology"/>
<dbReference type="EMBL" id="JALJOU010000035">
    <property type="protein sequence ID" value="KAK9833525.1"/>
    <property type="molecule type" value="Genomic_DNA"/>
</dbReference>
<dbReference type="FunFam" id="1.20.920.30:FF:000002">
    <property type="entry name" value="Dynein axonemal heavy chain 3"/>
    <property type="match status" value="1"/>
</dbReference>
<dbReference type="Gene3D" id="1.10.8.720">
    <property type="entry name" value="Region D6 of dynein motor"/>
    <property type="match status" value="1"/>
</dbReference>
<dbReference type="InterPro" id="IPR035706">
    <property type="entry name" value="AAA_9"/>
</dbReference>
<evidence type="ECO:0000256" key="15">
    <source>
        <dbReference type="ARBA" id="ARBA00023273"/>
    </source>
</evidence>
<dbReference type="FunFam" id="3.20.180.20:FF:000003">
    <property type="entry name" value="Dynein heavy chain 12, axonemal"/>
    <property type="match status" value="1"/>
</dbReference>
<dbReference type="Pfam" id="PF12777">
    <property type="entry name" value="MT"/>
    <property type="match status" value="1"/>
</dbReference>
<dbReference type="InterPro" id="IPR043160">
    <property type="entry name" value="Dynein_C_barrel"/>
</dbReference>
<evidence type="ECO:0000256" key="14">
    <source>
        <dbReference type="ARBA" id="ARBA00023212"/>
    </source>
</evidence>
<dbReference type="InterPro" id="IPR024743">
    <property type="entry name" value="Dynein_HC_stalk"/>
</dbReference>
<dbReference type="GO" id="GO:0005874">
    <property type="term" value="C:microtubule"/>
    <property type="evidence" value="ECO:0007669"/>
    <property type="project" value="UniProtKB-KW"/>
</dbReference>
<evidence type="ECO:0000256" key="6">
    <source>
        <dbReference type="ARBA" id="ARBA00022741"/>
    </source>
</evidence>
<dbReference type="Gene3D" id="3.20.180.20">
    <property type="entry name" value="Dynein heavy chain, N-terminal domain 2"/>
    <property type="match status" value="1"/>
</dbReference>
<dbReference type="Pfam" id="PF08393">
    <property type="entry name" value="DHC_N2"/>
    <property type="match status" value="1"/>
</dbReference>
<sequence>MDGLALRGDVVAFYARFGPDSAVKFFCCRRQDTGVLYRPYSLAVVRAAGAAPADHFTVSAAGVTHVRGSGQTDFTPLGQWAREALLLSLLCRIPFFRDFVAGRAFRSWHRLVKVRLAALPAAGRLYELDEWGDLQVGTREQFAAPGLATILDAAAQAVDTACRNATRAARDFGEAVRDEAELSDTTGVELVPGGGSGRNRSMALVKAEKRGFVADYRRAMQEAALLGNFVRLSDSVLVAAVAAQVASTAAAPRLLTMRSFAQHFPTKPTGLNIASIVRESAHFKQARAAINTLVAADFVAAREYAAVFEEHRKVFDFACAWSFEQYTSKKRSLREMRRDLHRQREWRIELERLRTGAAVGCLHVESRTLRSLLLPATLAATEQIRGHLAAMARTACVSALAALRARAEALDARPETLPDFAAYQVMHKAQYDEKRLALSEAGNVDDIYDLLAAHEHKVSTADQVRHDDLREAAARFVDALAAGKEWLADRRDEQAAALSAEVAAMKAELAGLVAGLGGGIFADPGAAAAEVVAQLDHVEQRLAALREAAVTYKSFQALFGQPVDAFAALDAVDAQVAERADVWRALLSLQTHVLDWTTGAILTEDGTARLDLEEADGGITQDEDGVWDPFSLEDLLSAGLEAKLEAVAVISATAQREWGLEKALDRMRAAWVGLEFRVLDFKDTGTYVLGGIDDVQALLDDQSVKAASMRASPLIGPLAGPATSWAGMLDALQDLLDAWVACQSTWQYLEPVFASPDILKQMPTEGDKFLEVDQVWREVMEGARAAPGCLAMAGNAELLHALQAANRTLEEVQRGLAAYLEIKRLAFPRFFFLSNDEMLEILAETKDPQRVQPHFKKCFEGIDTVQFLGNGDIVGMVSREGEVVPLKTRVKPSLADGAVEKWLVQVESGMVESVRDVCAASIAAYAQRPRASWVLDWPGQAVLMAAATHWTADLTAALASRTPGSVAAVAAKCTAQLNDVVALVRAPQAPLARATLGVVVVMDVHARDVAAELAQQREDEDGSFVTHVRMMSANIKYGCEYLGNSSRLVVTPLTDRCYRTLLGAVHLTLGGAPAGPAGTGKTETTKDLAKALARQCVVFNCSDTLDVAAMSKFFKGLAAAGAWACFDEFNRINLEVLSVVAQQVLEIQQAVRARVPTFVFEGTELALFRSVAMMVPDYFAIAEIMLFSTGYLQARDCARKIVATYRLCSEQLSSASHYDYGMRAVMAVLRSAAILKRQWPDNDEAALTLRAIVAVNECKFLAPDVPLFHAICADLFPGVDARPLPHAALRAALLRQCAAANLQPTPYFMAKVLHLYEMLAVRHGIMVVGLPLAGKSCVLSTLAAALSALAAAGEAGELFERVDTQTINPKAVTMGELYGANDRATQEWRDGVLGVAFRAMAADAAGARKWLLLDGPVDAIWIESMNTVLDDNRKLCLPNSEIIQMSLAMSMIFEVRDLAVASPATVSRCGMIYMEPQQLGWQPLLASWLACLPQSMDIVSRIAALLEWALPRCLRFVRQSVKEMSPSMDGNLVVSVTRLLAALLPLAPAPGSVEAVTAGPPATKPLSVHDVDALVLFSLVWTLGVTGDTEGRAAFDLFFRTSAGALQEQVDARLDRRRKGVYGPPQGTCAVVFLDDLSMPLPEQYGAQPPLELLRQGLGQGGWYGRDAAFRALADVQFVAAMGPPGGGCTAITDRLLRHFHCLALSQVAQDTLTLIFCTILDWHLVGGGFPGEVRALAGGLIASTLAVYEAAAAHLRPTPTRSHYTFNLRDVARVVQGMMMMPAAVVPAGREGAALVQRLWVHETLRVFQDRLINDADRDWLLEQARASMRAHLGADLDELMRDPELRAADRMYTEVRDIQALQSTMEAYMAEHDGAPPGLKAPLGLAVFPFAAEHVSRIARVLGQPGGHALLVGVGGSGRRSLARLAAHIAGLEVIRVEMSHSYSRADWQEDLKRMLRRAGADGVRCLFLFSDTEIKDEACMEDLNNLLNGGEVPNLFPADERLQILELVRAYAAQAGMHSPAQVWTFFVAACRRNLHVALCLSPVGGAFRERLRQNPSLVNCCTIDWFQAWPRDALEAVARKALRQAELSEAEREMLVELCQDFHRKMGEAAEAFFAEAGRRTYVTPTAFLELLALLGALLAAQRKRQADALARFATGLAKLEASAEQVAGMQAQLRDLQPQLRVTVAEVAELMARIEEDRVTVVQPKAAAVAADEAAAQAQAEVARGIKDECEAQLAVALPILQDALAALDTIKEPDISYMRKLGNPPNAIKLAVCVLLDIKPSKTKDEAGATVVDFWKPSVALMNERDFLGRLKAYDKDAIPPRVIEAIRSRYLSIDTFTPDNARKASPAAEGMCKWVHAMSSYDQVIKVVAPKRAALAQAEAAYELVMVGLHAKQYELQELMLKLAGMEAELRSNTAKKEQLEADIALCSVKLERAEKLLGGLGGEQARWTAAATQLRADAKRVIGDVLLSAAVMAYLGPFTPVFRQRLLAGFCAACDAASLPRSAPFSLASCLGEPARIRGWLAAGLPNDAASIESGIMAAHARRWPLMIDPQRQANKWVRNLERGHQLQVVKQGAGTHFMRTLQNAVQFGLPVLLENVGEELDPALQPLLVKRVFKVNGIDCIHLGDTTVEYSPDFRFYVTTALRNPHFLPEVATIVTLLNFTLTPPGLADQMLGVVVVEERPDLEAQRNALVMQSVDNQRRLLDIENRILEVLSGSQGNLLEDEVTIGIITEAKQLGNDIAEKQVTAKATEAAVDAARAAYAPAGEFAALLFFCVSDLVAIDPMYQYSLPWFTDLFKASITAAARADAVPERLEHVHAHFTQALFAAVCRSLFEKDKLLFAFLLAVRILQAQDRISAEEWAFLLTGGAVEAVAGRAAPAAWLSPRAWREAAALGQLQGFKTLTESLHEHADAWRAVWDCAAPHAAELPGDFDALAPFQRLLLVRCLRPDRVVPAVRALVAAQLGPAFTEAPPLDLGACLGDSAPGRPLIFILSPGADPMAALAQLAAEQGRAGRLATVSLGQGQGARAAALVAEGAAAGTWVVLQNVHLAPSWLPELERLCEGLVEGGAHAGFRLWITAYPTGLFPAAILQNGIKMTTEPPRGIRGNMRRLFGLEPLAGAAFLEGSNRPAAFQRLAWALAFFHALERGSFGALGWNVPYAFDDSDARISLQQLRLFVDAHEEVPYAALQYMIGECNYGGRVTDDKDRVLLAAMLRRCLCPAVAEHAAHALSQSGEYIVPDAPAGRAELLGAIDALPAAAAPEAFGLHANADVSRDVRATEALLGSLVAIGAGGAARGGGVAGEEGAAAAARNALARLPAPFDLAAAAERYPPERGASLNTVLGLVLMSGEVEAAFRSIALNRVPLAWAAASYPSLLPLGAYLADLAARVAMFQVWYERGPPLSFWLPGFFFAQSFLTAALQDYARRTGVPVDAVVFTVIPLPPAAGPVADLGVDPMSDPNKASCPGGPGEGVVVHGLYLEGARWDDESMCLAESAPKELYAPAPRLWLRPQSAADDADASPAYACPLYRTHERRGVLATTGHSTNFIMLVPLPTAAAPEHWTLRGAALLCQRPE</sequence>
<evidence type="ECO:0008006" key="28">
    <source>
        <dbReference type="Google" id="ProtNLM"/>
    </source>
</evidence>
<keyword evidence="15" id="KW-0966">Cell projection</keyword>
<dbReference type="PANTHER" id="PTHR45703:SF35">
    <property type="entry name" value="DYNEIN HEAVY CHAIN"/>
    <property type="match status" value="1"/>
</dbReference>
<dbReference type="GO" id="GO:0045505">
    <property type="term" value="F:dynein intermediate chain binding"/>
    <property type="evidence" value="ECO:0007669"/>
    <property type="project" value="InterPro"/>
</dbReference>
<evidence type="ECO:0000313" key="27">
    <source>
        <dbReference type="Proteomes" id="UP001445335"/>
    </source>
</evidence>
<dbReference type="GO" id="GO:0005524">
    <property type="term" value="F:ATP binding"/>
    <property type="evidence" value="ECO:0007669"/>
    <property type="project" value="UniProtKB-KW"/>
</dbReference>
<accession>A0AAW1RJ83</accession>
<evidence type="ECO:0000256" key="8">
    <source>
        <dbReference type="ARBA" id="ARBA00022840"/>
    </source>
</evidence>
<dbReference type="FunFam" id="1.10.8.710:FF:000001">
    <property type="entry name" value="Dynein axonemal heavy chain 2"/>
    <property type="match status" value="1"/>
</dbReference>
<dbReference type="Gene3D" id="1.20.140.100">
    <property type="entry name" value="Dynein heavy chain, N-terminal domain 2"/>
    <property type="match status" value="1"/>
</dbReference>
<dbReference type="GO" id="GO:0060271">
    <property type="term" value="P:cilium assembly"/>
    <property type="evidence" value="ECO:0007669"/>
    <property type="project" value="UniProtKB-ARBA"/>
</dbReference>
<evidence type="ECO:0000256" key="3">
    <source>
        <dbReference type="ARBA" id="ARBA00008887"/>
    </source>
</evidence>
<reference evidence="26 27" key="1">
    <citation type="journal article" date="2024" name="Nat. Commun.">
        <title>Phylogenomics reveals the evolutionary origins of lichenization in chlorophyte algae.</title>
        <authorList>
            <person name="Puginier C."/>
            <person name="Libourel C."/>
            <person name="Otte J."/>
            <person name="Skaloud P."/>
            <person name="Haon M."/>
            <person name="Grisel S."/>
            <person name="Petersen M."/>
            <person name="Berrin J.G."/>
            <person name="Delaux P.M."/>
            <person name="Dal Grande F."/>
            <person name="Keller J."/>
        </authorList>
    </citation>
    <scope>NUCLEOTIDE SEQUENCE [LARGE SCALE GENOMIC DNA]</scope>
    <source>
        <strain evidence="26 27">SAG 245.80</strain>
    </source>
</reference>
<dbReference type="Gene3D" id="1.20.920.20">
    <property type="match status" value="1"/>
</dbReference>
<dbReference type="InterPro" id="IPR042228">
    <property type="entry name" value="Dynein_linker_3"/>
</dbReference>
<evidence type="ECO:0000259" key="22">
    <source>
        <dbReference type="Pfam" id="PF12781"/>
    </source>
</evidence>
<dbReference type="FunFam" id="3.40.50.300:FF:002141">
    <property type="entry name" value="Dynein heavy chain"/>
    <property type="match status" value="1"/>
</dbReference>
<evidence type="ECO:0000256" key="11">
    <source>
        <dbReference type="ARBA" id="ARBA00023054"/>
    </source>
</evidence>
<feature type="domain" description="Dynein heavy chain region D6 P-loop" evidence="17">
    <location>
        <begin position="2994"/>
        <end position="3105"/>
    </location>
</feature>
<keyword evidence="10" id="KW-0243">Dynein</keyword>
<feature type="domain" description="Dynein heavy chain linker" evidence="18">
    <location>
        <begin position="628"/>
        <end position="919"/>
    </location>
</feature>
<feature type="domain" description="Dynein heavy chain 3 AAA+ lid" evidence="23">
    <location>
        <begin position="1741"/>
        <end position="1830"/>
    </location>
</feature>
<feature type="domain" description="Dynein heavy chain AAA module D4" evidence="21">
    <location>
        <begin position="1887"/>
        <end position="2138"/>
    </location>
</feature>
<keyword evidence="13" id="KW-0505">Motor protein</keyword>
<dbReference type="InterPro" id="IPR013602">
    <property type="entry name" value="Dynein_heavy_linker"/>
</dbReference>
<evidence type="ECO:0000256" key="12">
    <source>
        <dbReference type="ARBA" id="ARBA00023069"/>
    </source>
</evidence>
<feature type="domain" description="Dynein heavy chain coiled coil stalk" evidence="20">
    <location>
        <begin position="2156"/>
        <end position="2496"/>
    </location>
</feature>
<dbReference type="InterPro" id="IPR024317">
    <property type="entry name" value="Dynein_heavy_chain_D4_dom"/>
</dbReference>
<dbReference type="Pfam" id="PF03028">
    <property type="entry name" value="Dynein_heavy"/>
    <property type="match status" value="1"/>
</dbReference>
<evidence type="ECO:0000259" key="17">
    <source>
        <dbReference type="Pfam" id="PF03028"/>
    </source>
</evidence>
<dbReference type="Pfam" id="PF17857">
    <property type="entry name" value="AAA_lid_1"/>
    <property type="match status" value="1"/>
</dbReference>
<dbReference type="Gene3D" id="6.10.140.1060">
    <property type="match status" value="1"/>
</dbReference>
<dbReference type="FunFam" id="1.10.8.1220:FF:000001">
    <property type="entry name" value="Dynein axonemal heavy chain 5"/>
    <property type="match status" value="1"/>
</dbReference>
<dbReference type="Pfam" id="PF12774">
    <property type="entry name" value="AAA_6"/>
    <property type="match status" value="1"/>
</dbReference>
<dbReference type="GO" id="GO:0007018">
    <property type="term" value="P:microtubule-based movement"/>
    <property type="evidence" value="ECO:0007669"/>
    <property type="project" value="InterPro"/>
</dbReference>
<dbReference type="Pfam" id="PF12775">
    <property type="entry name" value="AAA_7"/>
    <property type="match status" value="1"/>
</dbReference>
<evidence type="ECO:0000256" key="13">
    <source>
        <dbReference type="ARBA" id="ARBA00023175"/>
    </source>
</evidence>
<evidence type="ECO:0000256" key="10">
    <source>
        <dbReference type="ARBA" id="ARBA00023017"/>
    </source>
</evidence>